<keyword evidence="2" id="KW-1185">Reference proteome</keyword>
<evidence type="ECO:0000313" key="1">
    <source>
        <dbReference type="EMBL" id="VDO47503.1"/>
    </source>
</evidence>
<accession>A0A0R3R7I6</accession>
<proteinExistence type="predicted"/>
<dbReference type="WBParaSite" id="BTMF_0001598801-mRNA-1">
    <property type="protein sequence ID" value="BTMF_0001598801-mRNA-1"/>
    <property type="gene ID" value="BTMF_0001598801"/>
</dbReference>
<evidence type="ECO:0000313" key="3">
    <source>
        <dbReference type="WBParaSite" id="BTMF_0001598801-mRNA-1"/>
    </source>
</evidence>
<reference evidence="1 2" key="2">
    <citation type="submission" date="2018-11" db="EMBL/GenBank/DDBJ databases">
        <authorList>
            <consortium name="Pathogen Informatics"/>
        </authorList>
    </citation>
    <scope>NUCLEOTIDE SEQUENCE [LARGE SCALE GENOMIC DNA]</scope>
</reference>
<dbReference type="EMBL" id="UZAG01020671">
    <property type="protein sequence ID" value="VDO47503.1"/>
    <property type="molecule type" value="Genomic_DNA"/>
</dbReference>
<evidence type="ECO:0000313" key="2">
    <source>
        <dbReference type="Proteomes" id="UP000280834"/>
    </source>
</evidence>
<name>A0A0R3R7I6_9BILA</name>
<protein>
    <submittedName>
        <fullName evidence="3">Phage head-tail adaptor</fullName>
    </submittedName>
</protein>
<organism evidence="3">
    <name type="scientific">Brugia timori</name>
    <dbReference type="NCBI Taxonomy" id="42155"/>
    <lineage>
        <taxon>Eukaryota</taxon>
        <taxon>Metazoa</taxon>
        <taxon>Ecdysozoa</taxon>
        <taxon>Nematoda</taxon>
        <taxon>Chromadorea</taxon>
        <taxon>Rhabditida</taxon>
        <taxon>Spirurina</taxon>
        <taxon>Spiruromorpha</taxon>
        <taxon>Filarioidea</taxon>
        <taxon>Onchocercidae</taxon>
        <taxon>Brugia</taxon>
    </lineage>
</organism>
<dbReference type="Proteomes" id="UP000280834">
    <property type="component" value="Unassembled WGS sequence"/>
</dbReference>
<gene>
    <name evidence="1" type="ORF">BTMF_LOCUS13970</name>
</gene>
<sequence>MRRQTLLWINRIHTKEWKILFWSKTGLFENIVDYAYNMATGIWEKSSYTGYEMTQVHLVAAVGDFSFGENTLIYKRTNNEIYMLFRVTPLEIEMLCKMKNINDRSDGN</sequence>
<dbReference type="AlphaFoldDB" id="A0A0R3R7I6"/>
<reference evidence="3" key="1">
    <citation type="submission" date="2017-02" db="UniProtKB">
        <authorList>
            <consortium name="WormBaseParasite"/>
        </authorList>
    </citation>
    <scope>IDENTIFICATION</scope>
</reference>